<organism evidence="11 12">
    <name type="scientific">Bifidobacterium apri</name>
    <dbReference type="NCBI Taxonomy" id="1769423"/>
    <lineage>
        <taxon>Bacteria</taxon>
        <taxon>Bacillati</taxon>
        <taxon>Actinomycetota</taxon>
        <taxon>Actinomycetes</taxon>
        <taxon>Bifidobacteriales</taxon>
        <taxon>Bifidobacteriaceae</taxon>
        <taxon>Bifidobacterium</taxon>
    </lineage>
</organism>
<keyword evidence="5 8" id="KW-0862">Zinc</keyword>
<keyword evidence="4 8" id="KW-0479">Metal-binding</keyword>
<proteinExistence type="inferred from homology"/>
<dbReference type="GO" id="GO:0004476">
    <property type="term" value="F:mannose-6-phosphate isomerase activity"/>
    <property type="evidence" value="ECO:0007669"/>
    <property type="project" value="UniProtKB-EC"/>
</dbReference>
<dbReference type="GO" id="GO:0009298">
    <property type="term" value="P:GDP-mannose biosynthetic process"/>
    <property type="evidence" value="ECO:0007669"/>
    <property type="project" value="InterPro"/>
</dbReference>
<gene>
    <name evidence="11" type="ORF">DSM100238_0530</name>
</gene>
<feature type="binding site" evidence="8">
    <location>
        <position position="140"/>
    </location>
    <ligand>
        <name>Zn(2+)</name>
        <dbReference type="ChEBI" id="CHEBI:29105"/>
    </ligand>
</feature>
<comment type="similarity">
    <text evidence="2">Belongs to the mannose-6-phosphate isomerase type 1 family.</text>
</comment>
<dbReference type="NCBIfam" id="TIGR00218">
    <property type="entry name" value="manA"/>
    <property type="match status" value="1"/>
</dbReference>
<dbReference type="Gene3D" id="1.10.441.10">
    <property type="entry name" value="Phosphomannose Isomerase, domain 2"/>
    <property type="match status" value="1"/>
</dbReference>
<evidence type="ECO:0000256" key="1">
    <source>
        <dbReference type="ARBA" id="ARBA00000757"/>
    </source>
</evidence>
<dbReference type="Pfam" id="PF20511">
    <property type="entry name" value="PMI_typeI_cat"/>
    <property type="match status" value="1"/>
</dbReference>
<dbReference type="InterPro" id="IPR011051">
    <property type="entry name" value="RmlC_Cupin_sf"/>
</dbReference>
<comment type="caution">
    <text evidence="11">The sequence shown here is derived from an EMBL/GenBank/DDBJ whole genome shotgun (WGS) entry which is preliminary data.</text>
</comment>
<accession>A0A6A2VAE5</accession>
<dbReference type="RefSeq" id="WP_152355163.1">
    <property type="nucleotide sequence ID" value="NZ_JBHLXF010000006.1"/>
</dbReference>
<feature type="domain" description="Phosphomannose isomerase type I catalytic" evidence="10">
    <location>
        <begin position="4"/>
        <end position="154"/>
    </location>
</feature>
<feature type="active site" evidence="7">
    <location>
        <position position="310"/>
    </location>
</feature>
<feature type="region of interest" description="Disordered" evidence="9">
    <location>
        <begin position="446"/>
        <end position="474"/>
    </location>
</feature>
<dbReference type="AlphaFoldDB" id="A0A6A2VAE5"/>
<dbReference type="InterPro" id="IPR016305">
    <property type="entry name" value="Mannose-6-P_Isomerase"/>
</dbReference>
<comment type="catalytic activity">
    <reaction evidence="1">
        <text>D-mannose 6-phosphate = D-fructose 6-phosphate</text>
        <dbReference type="Rhea" id="RHEA:12356"/>
        <dbReference type="ChEBI" id="CHEBI:58735"/>
        <dbReference type="ChEBI" id="CHEBI:61527"/>
        <dbReference type="EC" id="5.3.1.8"/>
    </reaction>
</comment>
<dbReference type="EC" id="5.3.1.8" evidence="3"/>
<dbReference type="PANTHER" id="PTHR10309:SF0">
    <property type="entry name" value="MANNOSE-6-PHOSPHATE ISOMERASE"/>
    <property type="match status" value="1"/>
</dbReference>
<dbReference type="CDD" id="cd07011">
    <property type="entry name" value="cupin_PMI_type_I_N"/>
    <property type="match status" value="1"/>
</dbReference>
<dbReference type="PANTHER" id="PTHR10309">
    <property type="entry name" value="MANNOSE-6-PHOSPHATE ISOMERASE"/>
    <property type="match status" value="1"/>
</dbReference>
<dbReference type="GO" id="GO:0008270">
    <property type="term" value="F:zinc ion binding"/>
    <property type="evidence" value="ECO:0007669"/>
    <property type="project" value="InterPro"/>
</dbReference>
<feature type="compositionally biased region" description="Gly residues" evidence="9">
    <location>
        <begin position="462"/>
        <end position="474"/>
    </location>
</feature>
<dbReference type="Proteomes" id="UP000440041">
    <property type="component" value="Unassembled WGS sequence"/>
</dbReference>
<comment type="cofactor">
    <cofactor evidence="8">
        <name>Zn(2+)</name>
        <dbReference type="ChEBI" id="CHEBI:29105"/>
    </cofactor>
    <text evidence="8">Binds 1 zinc ion per subunit.</text>
</comment>
<feature type="binding site" evidence="8">
    <location>
        <position position="291"/>
    </location>
    <ligand>
        <name>Zn(2+)</name>
        <dbReference type="ChEBI" id="CHEBI:29105"/>
    </ligand>
</feature>
<protein>
    <recommendedName>
        <fullName evidence="3">mannose-6-phosphate isomerase</fullName>
        <ecNumber evidence="3">5.3.1.8</ecNumber>
    </recommendedName>
</protein>
<dbReference type="GO" id="GO:0005829">
    <property type="term" value="C:cytosol"/>
    <property type="evidence" value="ECO:0007669"/>
    <property type="project" value="TreeGrafter"/>
</dbReference>
<dbReference type="PRINTS" id="PR00714">
    <property type="entry name" value="MAN6PISMRASE"/>
</dbReference>
<dbReference type="InterPro" id="IPR046457">
    <property type="entry name" value="PMI_typeI_cat"/>
</dbReference>
<dbReference type="InterPro" id="IPR001250">
    <property type="entry name" value="Man6P_Isoase-1"/>
</dbReference>
<dbReference type="PIRSF" id="PIRSF001480">
    <property type="entry name" value="Mannose-6-phosphate_isomerase"/>
    <property type="match status" value="1"/>
</dbReference>
<dbReference type="Gene3D" id="2.60.120.10">
    <property type="entry name" value="Jelly Rolls"/>
    <property type="match status" value="2"/>
</dbReference>
<dbReference type="InterPro" id="IPR014710">
    <property type="entry name" value="RmlC-like_jellyroll"/>
</dbReference>
<evidence type="ECO:0000313" key="12">
    <source>
        <dbReference type="Proteomes" id="UP000440041"/>
    </source>
</evidence>
<evidence type="ECO:0000256" key="2">
    <source>
        <dbReference type="ARBA" id="ARBA00010772"/>
    </source>
</evidence>
<keyword evidence="12" id="KW-1185">Reference proteome</keyword>
<sequence length="485" mass="53142">MYVIHPVPKRYAWGSYSRLQSLFADELPEQTLHDGKPLAEMWFSGHPQSPSLLEALDGSSATVTQMIREHPEDMVGSRVSEQFGPELPFLFKIIAARIPLSLQVHPVDFEARAGFNAQNAQGIAMDAPERSFHDAEAKSEMVVALEPFHASVGFGTVRFMLRNLSMVGHPLAARMVEALTERTMRIGQTPEGFEQADAMMPVSSMVWPDSRRRIFRAFYTAITAPTTDDLQAQLRYASLRVSDPASRLAFRHALAAAEAFPGDPSVLTLLMLNPVCLQEGESVFIPAGAPHAYIHGTAAEIMNNSDNVLRAGMTVKHKDIPRLLHTLNCQPGAPVDPADARFGDMATRDGNLIVYRPHIDEFMLTYGTTGQHAQAWPVVDRVHRRYGALLRQLTLGRVDQGRNKPRIVLCTQGSVRCSSERDSRVLSAGHAVFVPACEGWVTVESVGDDGERQDGQDDPSGQDGGEAGRYGGQIGGSFLMATTQV</sequence>
<dbReference type="GO" id="GO:0005975">
    <property type="term" value="P:carbohydrate metabolic process"/>
    <property type="evidence" value="ECO:0007669"/>
    <property type="project" value="InterPro"/>
</dbReference>
<evidence type="ECO:0000313" key="11">
    <source>
        <dbReference type="EMBL" id="KAB8300803.1"/>
    </source>
</evidence>
<feature type="binding site" evidence="8">
    <location>
        <position position="105"/>
    </location>
    <ligand>
        <name>Zn(2+)</name>
        <dbReference type="ChEBI" id="CHEBI:29105"/>
    </ligand>
</feature>
<name>A0A6A2VAE5_9BIFI</name>
<keyword evidence="6 11" id="KW-0413">Isomerase</keyword>
<dbReference type="EMBL" id="WBSO01000002">
    <property type="protein sequence ID" value="KAB8300803.1"/>
    <property type="molecule type" value="Genomic_DNA"/>
</dbReference>
<reference evidence="11 12" key="1">
    <citation type="submission" date="2019-09" db="EMBL/GenBank/DDBJ databases">
        <title>Characterization of the phylogenetic diversity of two novel species belonging to the genus Bifidobacterium: Bifidobacterium cebidarum sp. nov. and Bifidobacterium leontopitheci sp. nov.</title>
        <authorList>
            <person name="Lugli G.A."/>
            <person name="Duranti S."/>
            <person name="Milani C."/>
            <person name="Turroni F."/>
            <person name="Ventura M."/>
        </authorList>
    </citation>
    <scope>NUCLEOTIDE SEQUENCE [LARGE SCALE GENOMIC DNA]</scope>
    <source>
        <strain evidence="11 12">DSM 100238</strain>
    </source>
</reference>
<evidence type="ECO:0000256" key="9">
    <source>
        <dbReference type="SAM" id="MobiDB-lite"/>
    </source>
</evidence>
<evidence type="ECO:0000256" key="7">
    <source>
        <dbReference type="PIRSR" id="PIRSR001480-1"/>
    </source>
</evidence>
<dbReference type="SUPFAM" id="SSF51182">
    <property type="entry name" value="RmlC-like cupins"/>
    <property type="match status" value="1"/>
</dbReference>
<evidence type="ECO:0000256" key="6">
    <source>
        <dbReference type="ARBA" id="ARBA00023235"/>
    </source>
</evidence>
<evidence type="ECO:0000256" key="8">
    <source>
        <dbReference type="PIRSR" id="PIRSR001480-2"/>
    </source>
</evidence>
<evidence type="ECO:0000259" key="10">
    <source>
        <dbReference type="Pfam" id="PF20511"/>
    </source>
</evidence>
<dbReference type="OrthoDB" id="9792649at2"/>
<evidence type="ECO:0000256" key="4">
    <source>
        <dbReference type="ARBA" id="ARBA00022723"/>
    </source>
</evidence>
<evidence type="ECO:0000256" key="3">
    <source>
        <dbReference type="ARBA" id="ARBA00011956"/>
    </source>
</evidence>
<feature type="binding site" evidence="8">
    <location>
        <position position="103"/>
    </location>
    <ligand>
        <name>Zn(2+)</name>
        <dbReference type="ChEBI" id="CHEBI:29105"/>
    </ligand>
</feature>
<evidence type="ECO:0000256" key="5">
    <source>
        <dbReference type="ARBA" id="ARBA00022833"/>
    </source>
</evidence>